<reference evidence="4" key="1">
    <citation type="journal article" date="2004" name="Nature">
        <title>Genome duplication in the teleost fish Tetraodon nigroviridis reveals the early vertebrate proto-karyotype.</title>
        <authorList>
            <person name="Jaillon O."/>
            <person name="Aury J.-M."/>
            <person name="Brunet F."/>
            <person name="Petit J.-L."/>
            <person name="Stange-Thomann N."/>
            <person name="Mauceli E."/>
            <person name="Bouneau L."/>
            <person name="Fischer C."/>
            <person name="Ozouf-Costaz C."/>
            <person name="Bernot A."/>
            <person name="Nicaud S."/>
            <person name="Jaffe D."/>
            <person name="Fisher S."/>
            <person name="Lutfalla G."/>
            <person name="Dossat C."/>
            <person name="Segurens B."/>
            <person name="Dasilva C."/>
            <person name="Salanoubat M."/>
            <person name="Levy M."/>
            <person name="Boudet N."/>
            <person name="Castellano S."/>
            <person name="Anthouard V."/>
            <person name="Jubin C."/>
            <person name="Castelli V."/>
            <person name="Katinka M."/>
            <person name="Vacherie B."/>
            <person name="Biemont C."/>
            <person name="Skalli Z."/>
            <person name="Cattolico L."/>
            <person name="Poulain J."/>
            <person name="De Berardinis V."/>
            <person name="Cruaud C."/>
            <person name="Duprat S."/>
            <person name="Brottier P."/>
            <person name="Coutanceau J.-P."/>
            <person name="Gouzy J."/>
            <person name="Parra G."/>
            <person name="Lardier G."/>
            <person name="Chapple C."/>
            <person name="McKernan K.J."/>
            <person name="McEwan P."/>
            <person name="Bosak S."/>
            <person name="Kellis M."/>
            <person name="Volff J.-N."/>
            <person name="Guigo R."/>
            <person name="Zody M.C."/>
            <person name="Mesirov J."/>
            <person name="Lindblad-Toh K."/>
            <person name="Birren B."/>
            <person name="Nusbaum C."/>
            <person name="Kahn D."/>
            <person name="Robinson-Rechavi M."/>
            <person name="Laudet V."/>
            <person name="Schachter V."/>
            <person name="Quetier F."/>
            <person name="Saurin W."/>
            <person name="Scarpelli C."/>
            <person name="Wincker P."/>
            <person name="Lander E.S."/>
            <person name="Weissenbach J."/>
            <person name="Roest Crollius H."/>
        </authorList>
    </citation>
    <scope>NUCLEOTIDE SEQUENCE [LARGE SCALE GENOMIC DNA]</scope>
</reference>
<dbReference type="OrthoDB" id="2123594at2759"/>
<evidence type="ECO:0000256" key="1">
    <source>
        <dbReference type="SAM" id="Coils"/>
    </source>
</evidence>
<evidence type="ECO:0000313" key="4">
    <source>
        <dbReference type="EMBL" id="CAG05464.1"/>
    </source>
</evidence>
<feature type="compositionally biased region" description="Basic and acidic residues" evidence="2">
    <location>
        <begin position="72"/>
        <end position="85"/>
    </location>
</feature>
<feature type="domain" description="Enkurin" evidence="3">
    <location>
        <begin position="153"/>
        <end position="243"/>
    </location>
</feature>
<dbReference type="PROSITE" id="PS51665">
    <property type="entry name" value="ENKURIN"/>
    <property type="match status" value="1"/>
</dbReference>
<dbReference type="EMBL" id="CAAE01014768">
    <property type="protein sequence ID" value="CAG05464.1"/>
    <property type="molecule type" value="Genomic_DNA"/>
</dbReference>
<name>Q4S1L8_TETNG</name>
<dbReference type="Pfam" id="PF13864">
    <property type="entry name" value="Enkurin"/>
    <property type="match status" value="1"/>
</dbReference>
<protein>
    <submittedName>
        <fullName evidence="4">Chromosome 6 SCAF14768, whole genome shotgun sequence</fullName>
    </submittedName>
</protein>
<evidence type="ECO:0000259" key="3">
    <source>
        <dbReference type="PROSITE" id="PS51665"/>
    </source>
</evidence>
<gene>
    <name evidence="4" type="ORF">GSTENG00025493001</name>
</gene>
<proteinExistence type="predicted"/>
<sequence length="243" mass="28897">MSSTLHQLAQKDGILLFLKEPQKLLRYTPKYREDYALEVKSRKEPMRSMGPIKVPKASPQNYLKKHRMQPKPPKEERHVCPERKPAIPDSRNKLLLIRKKFDYVAAAIAETRVPDRTRPQAIADFHVGHEYFPKNSGLFPQYDYGKVPTYMHKRATEERSGLEDRCSQLQQEKQEEIRRRLQKQQEALLGLRKIWYQIASETSSVPTIMENRLIRSHRQCLEEKLLWLEKNIEYTQKCLEKWK</sequence>
<dbReference type="HOGENOM" id="CLU_1377737_0_0_1"/>
<reference evidence="4" key="2">
    <citation type="submission" date="2004-02" db="EMBL/GenBank/DDBJ databases">
        <authorList>
            <consortium name="Genoscope"/>
            <consortium name="Whitehead Institute Centre for Genome Research"/>
        </authorList>
    </citation>
    <scope>NUCLEOTIDE SEQUENCE</scope>
</reference>
<accession>Q4S1L8</accession>
<dbReference type="AlphaFoldDB" id="Q4S1L8"/>
<organism evidence="4">
    <name type="scientific">Tetraodon nigroviridis</name>
    <name type="common">Spotted green pufferfish</name>
    <name type="synonym">Chelonodon nigroviridis</name>
    <dbReference type="NCBI Taxonomy" id="99883"/>
    <lineage>
        <taxon>Eukaryota</taxon>
        <taxon>Metazoa</taxon>
        <taxon>Chordata</taxon>
        <taxon>Craniata</taxon>
        <taxon>Vertebrata</taxon>
        <taxon>Euteleostomi</taxon>
        <taxon>Actinopterygii</taxon>
        <taxon>Neopterygii</taxon>
        <taxon>Teleostei</taxon>
        <taxon>Neoteleostei</taxon>
        <taxon>Acanthomorphata</taxon>
        <taxon>Eupercaria</taxon>
        <taxon>Tetraodontiformes</taxon>
        <taxon>Tetradontoidea</taxon>
        <taxon>Tetraodontidae</taxon>
        <taxon>Tetraodon</taxon>
    </lineage>
</organism>
<dbReference type="KEGG" id="tng:GSTEN00025493G001"/>
<feature type="coiled-coil region" evidence="1">
    <location>
        <begin position="152"/>
        <end position="187"/>
    </location>
</feature>
<dbReference type="InterPro" id="IPR027012">
    <property type="entry name" value="Enkurin_dom"/>
</dbReference>
<evidence type="ECO:0000256" key="2">
    <source>
        <dbReference type="SAM" id="MobiDB-lite"/>
    </source>
</evidence>
<feature type="region of interest" description="Disordered" evidence="2">
    <location>
        <begin position="63"/>
        <end position="85"/>
    </location>
</feature>
<keyword evidence="1" id="KW-0175">Coiled coil</keyword>